<accession>A0ABP7TRM9</accession>
<reference evidence="2" key="1">
    <citation type="journal article" date="2019" name="Int. J. Syst. Evol. Microbiol.">
        <title>The Global Catalogue of Microorganisms (GCM) 10K type strain sequencing project: providing services to taxonomists for standard genome sequencing and annotation.</title>
        <authorList>
            <consortium name="The Broad Institute Genomics Platform"/>
            <consortium name="The Broad Institute Genome Sequencing Center for Infectious Disease"/>
            <person name="Wu L."/>
            <person name="Ma J."/>
        </authorList>
    </citation>
    <scope>NUCLEOTIDE SEQUENCE [LARGE SCALE GENOMIC DNA]</scope>
    <source>
        <strain evidence="2">JCM 16673</strain>
    </source>
</reference>
<keyword evidence="2" id="KW-1185">Reference proteome</keyword>
<evidence type="ECO:0000313" key="2">
    <source>
        <dbReference type="Proteomes" id="UP001501353"/>
    </source>
</evidence>
<name>A0ABP7TRM9_9BURK</name>
<dbReference type="RefSeq" id="WP_344764554.1">
    <property type="nucleotide sequence ID" value="NZ_BAAAZE010000013.1"/>
</dbReference>
<comment type="caution">
    <text evidence="1">The sequence shown here is derived from an EMBL/GenBank/DDBJ whole genome shotgun (WGS) entry which is preliminary data.</text>
</comment>
<proteinExistence type="predicted"/>
<dbReference type="EMBL" id="BAAAZE010000013">
    <property type="protein sequence ID" value="GAA4030275.1"/>
    <property type="molecule type" value="Genomic_DNA"/>
</dbReference>
<protein>
    <recommendedName>
        <fullName evidence="3">Metal-dependent protein of the double-stranded beta helix superfamily-like protein</fullName>
    </recommendedName>
</protein>
<dbReference type="Proteomes" id="UP001501353">
    <property type="component" value="Unassembled WGS sequence"/>
</dbReference>
<evidence type="ECO:0000313" key="1">
    <source>
        <dbReference type="EMBL" id="GAA4030275.1"/>
    </source>
</evidence>
<dbReference type="SUPFAM" id="SSF51182">
    <property type="entry name" value="RmlC-like cupins"/>
    <property type="match status" value="1"/>
</dbReference>
<dbReference type="InterPro" id="IPR011051">
    <property type="entry name" value="RmlC_Cupin_sf"/>
</dbReference>
<sequence>MFDKERFIQDCQSALADGQAAIREVVAEAVSDRAGIMAELGEPEHAGIVPLYRSADLTIINFVWAPYMSLMPHNHQMTAVIGIYSGREDNIFWRRTDTAIEAAGAKSLGEGEVATLGRDIIHSVLNPIGKMTSAIHVYAGDFFASHAPRSGWDHETLVEGPWDVEKVKLMFQEAEERFGATMERR</sequence>
<dbReference type="InterPro" id="IPR014710">
    <property type="entry name" value="RmlC-like_jellyroll"/>
</dbReference>
<organism evidence="1 2">
    <name type="scientific">Actimicrobium antarcticum</name>
    <dbReference type="NCBI Taxonomy" id="1051899"/>
    <lineage>
        <taxon>Bacteria</taxon>
        <taxon>Pseudomonadati</taxon>
        <taxon>Pseudomonadota</taxon>
        <taxon>Betaproteobacteria</taxon>
        <taxon>Burkholderiales</taxon>
        <taxon>Oxalobacteraceae</taxon>
        <taxon>Actimicrobium</taxon>
    </lineage>
</organism>
<dbReference type="Gene3D" id="2.60.120.10">
    <property type="entry name" value="Jelly Rolls"/>
    <property type="match status" value="1"/>
</dbReference>
<evidence type="ECO:0008006" key="3">
    <source>
        <dbReference type="Google" id="ProtNLM"/>
    </source>
</evidence>
<gene>
    <name evidence="1" type="ORF">GCM10022212_30660</name>
</gene>